<sequence>MRIVSLFAGCGGLDWGFEHAGFDVVWANENDPTIHETYRLNHPKTTLNIQDIRTLTGADVPDCDGIIGGPPCQAWSEGGKQRGIEDPRGQLFLDYIRIVKKKKPKFFLIENVQGILQDKHKDSLAMFMSSLEEAGYNITYELLNAADYKIPQDRFRVFFIGIRKDLNNEYIFPDAATVIPITLKQAIGDIVEQPCFFGDEKMQQGNQLRKNHDVYIGAFDAKYMARNRVRGWDDVSFTMQAQARNAPLHPQAPKMTFVNSNLRQFAKGYEHLYRRLSVRECARIQTFPDNFHFIYDHVTDGYKMVGNAVPPRLSWFLAVQMKLAFAEEFNMSDKERKDMQKANTASVPKRVVATKIKEEYPQNIVMNKVQIADVSDLDLTKNVLISLVKLDNIEHYIRQEARIYYTGKHFPSTVALNNLYYFMPHIKGKGVKDLYLIKIARVGSKHEVHPECDENDFRLVFEIEYIKELFSEYRPIHLNIWHTFTDTTLDKLVKMNEMDDEI</sequence>
<keyword evidence="1" id="KW-0808">Transferase</keyword>
<dbReference type="EMBL" id="SRYB01000002">
    <property type="protein sequence ID" value="TGY80621.1"/>
    <property type="molecule type" value="Genomic_DNA"/>
</dbReference>
<reference evidence="1" key="1">
    <citation type="submission" date="2019-04" db="EMBL/GenBank/DDBJ databases">
        <title>Microbes associate with the intestines of laboratory mice.</title>
        <authorList>
            <person name="Navarre W."/>
            <person name="Wong E."/>
            <person name="Huang K."/>
            <person name="Tropini C."/>
            <person name="Ng K."/>
            <person name="Yu B."/>
        </authorList>
    </citation>
    <scope>NUCLEOTIDE SEQUENCE</scope>
    <source>
        <strain evidence="1">NM04_E33</strain>
    </source>
</reference>
<name>A0AC61RNF2_9BACT</name>
<protein>
    <submittedName>
        <fullName evidence="1">DNA cytosine methyltransferase</fullName>
    </submittedName>
</protein>
<proteinExistence type="predicted"/>
<evidence type="ECO:0000313" key="2">
    <source>
        <dbReference type="Proteomes" id="UP000306319"/>
    </source>
</evidence>
<keyword evidence="1" id="KW-0489">Methyltransferase</keyword>
<organism evidence="1 2">
    <name type="scientific">Lepagella muris</name>
    <dbReference type="NCBI Taxonomy" id="3032870"/>
    <lineage>
        <taxon>Bacteria</taxon>
        <taxon>Pseudomonadati</taxon>
        <taxon>Bacteroidota</taxon>
        <taxon>Bacteroidia</taxon>
        <taxon>Bacteroidales</taxon>
        <taxon>Muribaculaceae</taxon>
        <taxon>Lepagella</taxon>
    </lineage>
</organism>
<dbReference type="Proteomes" id="UP000306319">
    <property type="component" value="Unassembled WGS sequence"/>
</dbReference>
<keyword evidence="2" id="KW-1185">Reference proteome</keyword>
<accession>A0AC61RNF2</accession>
<gene>
    <name evidence="1" type="ORF">E5331_02570</name>
</gene>
<comment type="caution">
    <text evidence="1">The sequence shown here is derived from an EMBL/GenBank/DDBJ whole genome shotgun (WGS) entry which is preliminary data.</text>
</comment>
<evidence type="ECO:0000313" key="1">
    <source>
        <dbReference type="EMBL" id="TGY80621.1"/>
    </source>
</evidence>